<feature type="non-terminal residue" evidence="3">
    <location>
        <position position="1"/>
    </location>
</feature>
<comment type="caution">
    <text evidence="3">The sequence shown here is derived from an EMBL/GenBank/DDBJ whole genome shotgun (WGS) entry which is preliminary data.</text>
</comment>
<feature type="transmembrane region" description="Helical" evidence="2">
    <location>
        <begin position="202"/>
        <end position="226"/>
    </location>
</feature>
<evidence type="ECO:0000313" key="4">
    <source>
        <dbReference type="Proteomes" id="UP001240678"/>
    </source>
</evidence>
<dbReference type="RefSeq" id="XP_060313164.1">
    <property type="nucleotide sequence ID" value="XM_060456890.1"/>
</dbReference>
<evidence type="ECO:0000313" key="3">
    <source>
        <dbReference type="EMBL" id="KAK1526311.1"/>
    </source>
</evidence>
<keyword evidence="2" id="KW-0472">Membrane</keyword>
<dbReference type="GeneID" id="85340437"/>
<sequence>TYRKQKNEGDQKGAKLKRTATKAIPLATFLSPPNLSPFIEECQPFNFGIINICVPALAIEVQPTGANKSVQHRHDQPRSSSGIPEPERVGQTPPAIKLETKGRTQEIPPDGSRSPLPAPGARSPLPPRTPLGRPPSRSLPDLSADVRNALSAPKHDDVNYRHSFWTRCRCCRRSRSAIDLLRRVVLVPLADLFWFLEEAAESVPPVIPALISCIFLLVALPMLIAWDFL</sequence>
<accession>A0AAI9YW03</accession>
<proteinExistence type="predicted"/>
<reference evidence="3 4" key="1">
    <citation type="submission" date="2016-10" db="EMBL/GenBank/DDBJ databases">
        <title>The genome sequence of Colletotrichum fioriniae PJ7.</title>
        <authorList>
            <person name="Baroncelli R."/>
        </authorList>
    </citation>
    <scope>NUCLEOTIDE SEQUENCE [LARGE SCALE GENOMIC DNA]</scope>
    <source>
        <strain evidence="3 4">IMI 309622</strain>
    </source>
</reference>
<protein>
    <submittedName>
        <fullName evidence="3">Uncharacterized protein</fullName>
    </submittedName>
</protein>
<dbReference type="EMBL" id="MOOE01000008">
    <property type="protein sequence ID" value="KAK1526311.1"/>
    <property type="molecule type" value="Genomic_DNA"/>
</dbReference>
<name>A0AAI9YW03_9PEZI</name>
<dbReference type="Proteomes" id="UP001240678">
    <property type="component" value="Unassembled WGS sequence"/>
</dbReference>
<feature type="region of interest" description="Disordered" evidence="1">
    <location>
        <begin position="66"/>
        <end position="139"/>
    </location>
</feature>
<keyword evidence="4" id="KW-1185">Reference proteome</keyword>
<keyword evidence="2" id="KW-0812">Transmembrane</keyword>
<evidence type="ECO:0000256" key="1">
    <source>
        <dbReference type="SAM" id="MobiDB-lite"/>
    </source>
</evidence>
<organism evidence="3 4">
    <name type="scientific">Colletotrichum costaricense</name>
    <dbReference type="NCBI Taxonomy" id="1209916"/>
    <lineage>
        <taxon>Eukaryota</taxon>
        <taxon>Fungi</taxon>
        <taxon>Dikarya</taxon>
        <taxon>Ascomycota</taxon>
        <taxon>Pezizomycotina</taxon>
        <taxon>Sordariomycetes</taxon>
        <taxon>Hypocreomycetidae</taxon>
        <taxon>Glomerellales</taxon>
        <taxon>Glomerellaceae</taxon>
        <taxon>Colletotrichum</taxon>
        <taxon>Colletotrichum acutatum species complex</taxon>
    </lineage>
</organism>
<gene>
    <name evidence="3" type="ORF">CCOS01_08729</name>
</gene>
<feature type="compositionally biased region" description="Pro residues" evidence="1">
    <location>
        <begin position="124"/>
        <end position="133"/>
    </location>
</feature>
<dbReference type="AlphaFoldDB" id="A0AAI9YW03"/>
<evidence type="ECO:0000256" key="2">
    <source>
        <dbReference type="SAM" id="Phobius"/>
    </source>
</evidence>
<keyword evidence="2" id="KW-1133">Transmembrane helix</keyword>